<sequence length="159" mass="17867">MVSEFSFDESDDPEFEDDGDSAYAVYHYLISTLIQVLFLLKLTLLRTLMCPPSNVDYLFGLDKVVAPPLHHPYFVAVEFHDFIPEPVAPPPKYQSHGAKGRRVPHIVLMDLKHGTMDSVSSSFFGQISNPNMGGQWGNQIGSKFWEVICDKHVIDPTGK</sequence>
<evidence type="ECO:0000256" key="1">
    <source>
        <dbReference type="SAM" id="Phobius"/>
    </source>
</evidence>
<keyword evidence="3" id="KW-1185">Reference proteome</keyword>
<dbReference type="Gene3D" id="3.40.50.1440">
    <property type="entry name" value="Tubulin/FtsZ, GTPase domain"/>
    <property type="match status" value="1"/>
</dbReference>
<dbReference type="AlphaFoldDB" id="A0AAN9FKR5"/>
<comment type="caution">
    <text evidence="2">The sequence shown here is derived from an EMBL/GenBank/DDBJ whole genome shotgun (WGS) entry which is preliminary data.</text>
</comment>
<gene>
    <name evidence="2" type="ORF">RJT34_23273</name>
</gene>
<keyword evidence="1" id="KW-0472">Membrane</keyword>
<dbReference type="PANTHER" id="PTHR36527">
    <property type="entry name" value="OS01G0282866 PROTEIN"/>
    <property type="match status" value="1"/>
</dbReference>
<name>A0AAN9FKR5_CLITE</name>
<evidence type="ECO:0000313" key="3">
    <source>
        <dbReference type="Proteomes" id="UP001359559"/>
    </source>
</evidence>
<proteinExistence type="predicted"/>
<accession>A0AAN9FKR5</accession>
<feature type="transmembrane region" description="Helical" evidence="1">
    <location>
        <begin position="25"/>
        <end position="44"/>
    </location>
</feature>
<reference evidence="2 3" key="1">
    <citation type="submission" date="2024-01" db="EMBL/GenBank/DDBJ databases">
        <title>The genomes of 5 underutilized Papilionoideae crops provide insights into root nodulation and disease resistance.</title>
        <authorList>
            <person name="Yuan L."/>
        </authorList>
    </citation>
    <scope>NUCLEOTIDE SEQUENCE [LARGE SCALE GENOMIC DNA]</scope>
    <source>
        <strain evidence="2">LY-2023</strain>
        <tissue evidence="2">Leaf</tissue>
    </source>
</reference>
<dbReference type="SUPFAM" id="SSF52490">
    <property type="entry name" value="Tubulin nucleotide-binding domain-like"/>
    <property type="match status" value="1"/>
</dbReference>
<dbReference type="InterPro" id="IPR036525">
    <property type="entry name" value="Tubulin/FtsZ_GTPase_sf"/>
</dbReference>
<keyword evidence="1" id="KW-0812">Transmembrane</keyword>
<dbReference type="PANTHER" id="PTHR36527:SF3">
    <property type="entry name" value="OS01G0282866 PROTEIN"/>
    <property type="match status" value="1"/>
</dbReference>
<protein>
    <submittedName>
        <fullName evidence="2">Uncharacterized protein</fullName>
    </submittedName>
</protein>
<evidence type="ECO:0000313" key="2">
    <source>
        <dbReference type="EMBL" id="KAK7278247.1"/>
    </source>
</evidence>
<organism evidence="2 3">
    <name type="scientific">Clitoria ternatea</name>
    <name type="common">Butterfly pea</name>
    <dbReference type="NCBI Taxonomy" id="43366"/>
    <lineage>
        <taxon>Eukaryota</taxon>
        <taxon>Viridiplantae</taxon>
        <taxon>Streptophyta</taxon>
        <taxon>Embryophyta</taxon>
        <taxon>Tracheophyta</taxon>
        <taxon>Spermatophyta</taxon>
        <taxon>Magnoliopsida</taxon>
        <taxon>eudicotyledons</taxon>
        <taxon>Gunneridae</taxon>
        <taxon>Pentapetalae</taxon>
        <taxon>rosids</taxon>
        <taxon>fabids</taxon>
        <taxon>Fabales</taxon>
        <taxon>Fabaceae</taxon>
        <taxon>Papilionoideae</taxon>
        <taxon>50 kb inversion clade</taxon>
        <taxon>NPAAA clade</taxon>
        <taxon>indigoferoid/millettioid clade</taxon>
        <taxon>Phaseoleae</taxon>
        <taxon>Clitoria</taxon>
    </lineage>
</organism>
<dbReference type="Proteomes" id="UP001359559">
    <property type="component" value="Unassembled WGS sequence"/>
</dbReference>
<dbReference type="EMBL" id="JAYKXN010000006">
    <property type="protein sequence ID" value="KAK7278247.1"/>
    <property type="molecule type" value="Genomic_DNA"/>
</dbReference>
<keyword evidence="1" id="KW-1133">Transmembrane helix</keyword>